<dbReference type="EMBL" id="NEKC01000018">
    <property type="protein sequence ID" value="OTA28335.1"/>
    <property type="molecule type" value="Genomic_DNA"/>
</dbReference>
<proteinExistence type="predicted"/>
<feature type="transmembrane region" description="Helical" evidence="1">
    <location>
        <begin position="752"/>
        <end position="773"/>
    </location>
</feature>
<keyword evidence="1" id="KW-0472">Membrane</keyword>
<keyword evidence="1" id="KW-1133">Transmembrane helix</keyword>
<feature type="transmembrane region" description="Helical" evidence="1">
    <location>
        <begin position="231"/>
        <end position="252"/>
    </location>
</feature>
<evidence type="ECO:0000256" key="1">
    <source>
        <dbReference type="SAM" id="Phobius"/>
    </source>
</evidence>
<protein>
    <recommendedName>
        <fullName evidence="4">ABC transporter permease</fullName>
    </recommendedName>
</protein>
<evidence type="ECO:0000313" key="2">
    <source>
        <dbReference type="EMBL" id="OTA28335.1"/>
    </source>
</evidence>
<sequence>MRRHRKMVMLSILHTLAASSMFLIVVILGTASTLVFSAYVQSQYDAYDEAARSSFGKYDAVVSTYSPEAHSILTSLEDAGKAEPIAYSSVTGVAPSFSHPVSITYTARESSVGTLLTGRYPKNDNEIIVSQPLFQQLHTHIGGTVTVRDISGNTDENYTLVGIAVNTARSDEAYAIAVQRQMAASLSKAWLLNDYDDRLEPYRIQEVLTYGRKIWVQHGLDGELANRTLQYALYIQYGILCVGACGIILYFLAKKKALLRDYYILRALGDSRWNAAVTVVIGDVFLLGTGISTGVLLGYLIFMAVRVPFGHMFHQEWLHVPHNAFVNTGSMILVTSILAVIVALCIIFMNKVQTRYYHHLRSRTMWWICVGMGLVLTIIFTILRQTFIFPWGHLFAMGIGGLTFSAGAVLIATIPKLHATRIIGSRLAWFKVLANAVVFILCFYASMYTCIATLNLDFMQTRVNNVSRWISIGQLEESSVRDLKVKFPNIMNESYQFIQPDVTNGVPLVISAGDKDCFIGASRPGEPGCEAAMNAQVRLAEPDSPAATLALKVHSEYHLKQDSVYAFVESRDNSLVKEQDIKEISPVHVDELLDGEIYPGLVLTVDSEQAQALGIKPSMYSDLLVPHFERFTEQERIEFRAALLSHAPQSLLYESDYADFRKTVGEGLSWSFASIVLAFVLLLSVAGLTLADQEEVRRYAYISGTWQKYIYMLGMPVILPYASAVIFGTVFGRLNAMDHIPVIRQGTPWQNFGWYWISPLLGLIWIIAAWGILCTQKKHDHNR</sequence>
<dbReference type="Proteomes" id="UP000243540">
    <property type="component" value="Unassembled WGS sequence"/>
</dbReference>
<gene>
    <name evidence="2" type="ORF">B9T39_07020</name>
</gene>
<name>A0A1Y2SXD3_9BIFI</name>
<feature type="transmembrane region" description="Helical" evidence="1">
    <location>
        <begin position="709"/>
        <end position="732"/>
    </location>
</feature>
<dbReference type="AlphaFoldDB" id="A0A1Y2SXD3"/>
<feature type="transmembrane region" description="Helical" evidence="1">
    <location>
        <begin position="668"/>
        <end position="688"/>
    </location>
</feature>
<feature type="transmembrane region" description="Helical" evidence="1">
    <location>
        <begin position="325"/>
        <end position="352"/>
    </location>
</feature>
<feature type="transmembrane region" description="Helical" evidence="1">
    <location>
        <begin position="273"/>
        <end position="305"/>
    </location>
</feature>
<feature type="transmembrane region" description="Helical" evidence="1">
    <location>
        <begin position="427"/>
        <end position="447"/>
    </location>
</feature>
<accession>A0A1Y2SXD3</accession>
<reference evidence="2 3" key="1">
    <citation type="submission" date="2017-04" db="EMBL/GenBank/DDBJ databases">
        <title>Draft genome sequences of Alloscardovia macacae UMA81211 and UMA81212 isolated from the feces of a rhesus macaque (Macaca mulatta).</title>
        <authorList>
            <person name="Albert K."/>
            <person name="Sela D.A."/>
        </authorList>
    </citation>
    <scope>NUCLEOTIDE SEQUENCE [LARGE SCALE GENOMIC DNA]</scope>
    <source>
        <strain evidence="2 3">UMA81212</strain>
    </source>
</reference>
<keyword evidence="1" id="KW-0812">Transmembrane</keyword>
<evidence type="ECO:0008006" key="4">
    <source>
        <dbReference type="Google" id="ProtNLM"/>
    </source>
</evidence>
<organism evidence="2 3">
    <name type="scientific">Alloscardovia macacae</name>
    <dbReference type="NCBI Taxonomy" id="1160091"/>
    <lineage>
        <taxon>Bacteria</taxon>
        <taxon>Bacillati</taxon>
        <taxon>Actinomycetota</taxon>
        <taxon>Actinomycetes</taxon>
        <taxon>Bifidobacteriales</taxon>
        <taxon>Bifidobacteriaceae</taxon>
        <taxon>Alloscardovia</taxon>
    </lineage>
</organism>
<feature type="transmembrane region" description="Helical" evidence="1">
    <location>
        <begin position="364"/>
        <end position="383"/>
    </location>
</feature>
<feature type="transmembrane region" description="Helical" evidence="1">
    <location>
        <begin position="395"/>
        <end position="415"/>
    </location>
</feature>
<evidence type="ECO:0000313" key="3">
    <source>
        <dbReference type="Proteomes" id="UP000243540"/>
    </source>
</evidence>
<comment type="caution">
    <text evidence="2">The sequence shown here is derived from an EMBL/GenBank/DDBJ whole genome shotgun (WGS) entry which is preliminary data.</text>
</comment>